<accession>A0ABV2XV06</accession>
<dbReference type="HAMAP" id="MF_00165">
    <property type="entry name" value="Thymidylate_kinase"/>
    <property type="match status" value="1"/>
</dbReference>
<dbReference type="InterPro" id="IPR011701">
    <property type="entry name" value="MFS"/>
</dbReference>
<dbReference type="Gene3D" id="3.40.50.300">
    <property type="entry name" value="P-loop containing nucleotide triphosphate hydrolases"/>
    <property type="match status" value="1"/>
</dbReference>
<keyword evidence="5 10" id="KW-0545">Nucleotide biosynthesis</keyword>
<feature type="domain" description="Thymidylate kinase-like" evidence="13">
    <location>
        <begin position="514"/>
        <end position="699"/>
    </location>
</feature>
<feature type="transmembrane region" description="Helical" evidence="12">
    <location>
        <begin position="236"/>
        <end position="259"/>
    </location>
</feature>
<evidence type="ECO:0000313" key="15">
    <source>
        <dbReference type="Proteomes" id="UP001550603"/>
    </source>
</evidence>
<evidence type="ECO:0000256" key="9">
    <source>
        <dbReference type="ARBA" id="ARBA00048743"/>
    </source>
</evidence>
<dbReference type="EC" id="2.7.4.9" evidence="2 10"/>
<keyword evidence="4 10" id="KW-0808">Transferase</keyword>
<dbReference type="PROSITE" id="PS01331">
    <property type="entry name" value="THYMIDYLATE_KINASE"/>
    <property type="match status" value="1"/>
</dbReference>
<evidence type="ECO:0000256" key="5">
    <source>
        <dbReference type="ARBA" id="ARBA00022727"/>
    </source>
</evidence>
<keyword evidence="12" id="KW-1133">Transmembrane helix</keyword>
<dbReference type="GO" id="GO:0004798">
    <property type="term" value="F:dTMP kinase activity"/>
    <property type="evidence" value="ECO:0007669"/>
    <property type="project" value="UniProtKB-EC"/>
</dbReference>
<dbReference type="EMBL" id="JBEYBN010000016">
    <property type="protein sequence ID" value="MEU2267622.1"/>
    <property type="molecule type" value="Genomic_DNA"/>
</dbReference>
<evidence type="ECO:0000256" key="2">
    <source>
        <dbReference type="ARBA" id="ARBA00012980"/>
    </source>
</evidence>
<dbReference type="InterPro" id="IPR036259">
    <property type="entry name" value="MFS_trans_sf"/>
</dbReference>
<evidence type="ECO:0000256" key="3">
    <source>
        <dbReference type="ARBA" id="ARBA00017144"/>
    </source>
</evidence>
<keyword evidence="12" id="KW-0472">Membrane</keyword>
<reference evidence="14 15" key="1">
    <citation type="submission" date="2024-06" db="EMBL/GenBank/DDBJ databases">
        <title>The Natural Products Discovery Center: Release of the First 8490 Sequenced Strains for Exploring Actinobacteria Biosynthetic Diversity.</title>
        <authorList>
            <person name="Kalkreuter E."/>
            <person name="Kautsar S.A."/>
            <person name="Yang D."/>
            <person name="Bader C.D."/>
            <person name="Teijaro C.N."/>
            <person name="Fluegel L."/>
            <person name="Davis C.M."/>
            <person name="Simpson J.R."/>
            <person name="Lauterbach L."/>
            <person name="Steele A.D."/>
            <person name="Gui C."/>
            <person name="Meng S."/>
            <person name="Li G."/>
            <person name="Viehrig K."/>
            <person name="Ye F."/>
            <person name="Su P."/>
            <person name="Kiefer A.F."/>
            <person name="Nichols A."/>
            <person name="Cepeda A.J."/>
            <person name="Yan W."/>
            <person name="Fan B."/>
            <person name="Jiang Y."/>
            <person name="Adhikari A."/>
            <person name="Zheng C.-J."/>
            <person name="Schuster L."/>
            <person name="Cowan T.M."/>
            <person name="Smanski M.J."/>
            <person name="Chevrette M.G."/>
            <person name="De Carvalho L.P.S."/>
            <person name="Shen B."/>
        </authorList>
    </citation>
    <scope>NUCLEOTIDE SEQUENCE [LARGE SCALE GENOMIC DNA]</scope>
    <source>
        <strain evidence="14 15">NPDC019583</strain>
    </source>
</reference>
<evidence type="ECO:0000256" key="4">
    <source>
        <dbReference type="ARBA" id="ARBA00022679"/>
    </source>
</evidence>
<evidence type="ECO:0000256" key="11">
    <source>
        <dbReference type="SAM" id="MobiDB-lite"/>
    </source>
</evidence>
<comment type="catalytic activity">
    <reaction evidence="9 10">
        <text>dTMP + ATP = dTDP + ADP</text>
        <dbReference type="Rhea" id="RHEA:13517"/>
        <dbReference type="ChEBI" id="CHEBI:30616"/>
        <dbReference type="ChEBI" id="CHEBI:58369"/>
        <dbReference type="ChEBI" id="CHEBI:63528"/>
        <dbReference type="ChEBI" id="CHEBI:456216"/>
        <dbReference type="EC" id="2.7.4.9"/>
    </reaction>
</comment>
<proteinExistence type="inferred from homology"/>
<feature type="binding site" evidence="10">
    <location>
        <begin position="516"/>
        <end position="523"/>
    </location>
    <ligand>
        <name>ATP</name>
        <dbReference type="ChEBI" id="CHEBI:30616"/>
    </ligand>
</feature>
<evidence type="ECO:0000256" key="8">
    <source>
        <dbReference type="ARBA" id="ARBA00022840"/>
    </source>
</evidence>
<feature type="transmembrane region" description="Helical" evidence="12">
    <location>
        <begin position="420"/>
        <end position="440"/>
    </location>
</feature>
<keyword evidence="7 10" id="KW-0418">Kinase</keyword>
<dbReference type="InterPro" id="IPR027417">
    <property type="entry name" value="P-loop_NTPase"/>
</dbReference>
<feature type="compositionally biased region" description="Basic and acidic residues" evidence="11">
    <location>
        <begin position="1023"/>
        <end position="1033"/>
    </location>
</feature>
<feature type="transmembrane region" description="Helical" evidence="12">
    <location>
        <begin position="380"/>
        <end position="399"/>
    </location>
</feature>
<feature type="region of interest" description="Disordered" evidence="11">
    <location>
        <begin position="759"/>
        <end position="833"/>
    </location>
</feature>
<dbReference type="NCBIfam" id="TIGR00041">
    <property type="entry name" value="DTMP_kinase"/>
    <property type="match status" value="1"/>
</dbReference>
<keyword evidence="12" id="KW-0812">Transmembrane</keyword>
<dbReference type="SUPFAM" id="SSF52540">
    <property type="entry name" value="P-loop containing nucleoside triphosphate hydrolases"/>
    <property type="match status" value="1"/>
</dbReference>
<dbReference type="CDD" id="cd01672">
    <property type="entry name" value="TMPK"/>
    <property type="match status" value="1"/>
</dbReference>
<dbReference type="SUPFAM" id="SSF103473">
    <property type="entry name" value="MFS general substrate transporter"/>
    <property type="match status" value="1"/>
</dbReference>
<keyword evidence="6 10" id="KW-0547">Nucleotide-binding</keyword>
<dbReference type="PANTHER" id="PTHR10344:SF4">
    <property type="entry name" value="UMP-CMP KINASE 2, MITOCHONDRIAL"/>
    <property type="match status" value="1"/>
</dbReference>
<keyword evidence="15" id="KW-1185">Reference proteome</keyword>
<evidence type="ECO:0000313" key="14">
    <source>
        <dbReference type="EMBL" id="MEU2267622.1"/>
    </source>
</evidence>
<evidence type="ECO:0000256" key="12">
    <source>
        <dbReference type="SAM" id="Phobius"/>
    </source>
</evidence>
<dbReference type="PANTHER" id="PTHR10344">
    <property type="entry name" value="THYMIDYLATE KINASE"/>
    <property type="match status" value="1"/>
</dbReference>
<keyword evidence="8 10" id="KW-0067">ATP-binding</keyword>
<organism evidence="14 15">
    <name type="scientific">Streptomyces olindensis</name>
    <dbReference type="NCBI Taxonomy" id="358823"/>
    <lineage>
        <taxon>Bacteria</taxon>
        <taxon>Bacillati</taxon>
        <taxon>Actinomycetota</taxon>
        <taxon>Actinomycetes</taxon>
        <taxon>Kitasatosporales</taxon>
        <taxon>Streptomycetaceae</taxon>
        <taxon>Streptomyces</taxon>
    </lineage>
</organism>
<dbReference type="Pfam" id="PF02223">
    <property type="entry name" value="Thymidylate_kin"/>
    <property type="match status" value="1"/>
</dbReference>
<feature type="transmembrane region" description="Helical" evidence="12">
    <location>
        <begin position="42"/>
        <end position="66"/>
    </location>
</feature>
<feature type="transmembrane region" description="Helical" evidence="12">
    <location>
        <begin position="293"/>
        <end position="316"/>
    </location>
</feature>
<feature type="region of interest" description="Disordered" evidence="11">
    <location>
        <begin position="860"/>
        <end position="1086"/>
    </location>
</feature>
<feature type="transmembrane region" description="Helical" evidence="12">
    <location>
        <begin position="202"/>
        <end position="224"/>
    </location>
</feature>
<feature type="compositionally biased region" description="Basic and acidic residues" evidence="11">
    <location>
        <begin position="1065"/>
        <end position="1086"/>
    </location>
</feature>
<evidence type="ECO:0000256" key="6">
    <source>
        <dbReference type="ARBA" id="ARBA00022741"/>
    </source>
</evidence>
<evidence type="ECO:0000256" key="1">
    <source>
        <dbReference type="ARBA" id="ARBA00009776"/>
    </source>
</evidence>
<dbReference type="RefSeq" id="WP_359788787.1">
    <property type="nucleotide sequence ID" value="NZ_JBEYBN010000016.1"/>
</dbReference>
<dbReference type="InterPro" id="IPR018094">
    <property type="entry name" value="Thymidylate_kinase"/>
</dbReference>
<evidence type="ECO:0000256" key="10">
    <source>
        <dbReference type="HAMAP-Rule" id="MF_00165"/>
    </source>
</evidence>
<evidence type="ECO:0000259" key="13">
    <source>
        <dbReference type="Pfam" id="PF02223"/>
    </source>
</evidence>
<gene>
    <name evidence="10 14" type="primary">tmk</name>
    <name evidence="14" type="ORF">ABZ568_14640</name>
</gene>
<dbReference type="Gene3D" id="1.20.1250.20">
    <property type="entry name" value="MFS general substrate transporter like domains"/>
    <property type="match status" value="1"/>
</dbReference>
<dbReference type="InterPro" id="IPR039430">
    <property type="entry name" value="Thymidylate_kin-like_dom"/>
</dbReference>
<comment type="similarity">
    <text evidence="1 10">Belongs to the thymidylate kinase family.</text>
</comment>
<sequence length="1086" mass="116069">MTRAEHPTAPQPAPDDALVADSRERAVRALLRRPQLKRLWSAQLVGGVGDTLALLVLVVLVLQASIAEGSFGGGYRGVAFAVATVFGVRILATLLFGAVLLGPLTALTSQDGPLDRRWTMVGADGLRAALLIVAPLWIDWTPEDAPAILLVTAFVTGVAERFWTVCRESAAPALLPAPPPEGATVRPLPDHMDALRRLSLRTGFVAIPLAAVALVVAALFNNLLGAGIDWFAQHQAALASYVAAGLFAASLSVLTFLELPATRTPRARSPLEGLRRPKTTTGAEKGRTGAMPLLVLACAAVATAVSAAVAVAVLHAKDLGGGPVLFGLFVGALTGGVVIGIRTAPRLLPALSRRRLLALAIAFTGVALLAAGLVPDVTSVLLILALAGAGAGMAANIGHTLIDQETEEYRRPRTTEHLHAVVRVCVALGAVIAPVVAAAIGPHRLESGKFVFAHGGAAFTLMLAGALLLPVAVLVLAKVDDRSGVPLRQDLRDALLGGDDPEQATATSGFFIALEGGDGAGKSTQAEALAEWIRAKGHEVVLTREPGATPVGKRLRSILLDVSSAGLSHRAEALLYAADRAEHIDTVVRPALERGAVVISDRYIDSSVAYQGAGRDLSPTEIARINRWATNGLVPHLTVLLDVSPETARERFTEAPDRLESEPAEFHARVRAGFLTLAAADAGRYLVVDAGQEPEAVTTVIRHRLDQVLPLSEAEIKAREEARKKAEEEARRKAEEEAARKAEEERLERERQEQLAKLRAEEEERKRRELEEAQRREAERQAEEARRRAEEARRKAEEERARLLAEEKARAEEEARRKAEEERRRKQAEEEARLRAEAEALRLEKQRKAEEALLRAEEARRLAEAAAAAAEAGPKISMSKSPAPERPSAPEAGQDAATVPTPVVTPGGAADDTTVLRPVRDEEQGRGRASGGSDAEVTAELPKPPVPPGAGEETEVLPPVRPSDSEETAVLPPVRDAEETAVLPPVRDAEETAVLPPVRGDGPADRVPPGYFRDEAAPTARPDGTEDRTRELPQIDAEGAPRRRRSDWAEETPLDDLPSLADELLGPHDEEQDEGRGRRGRGGRDR</sequence>
<evidence type="ECO:0000256" key="7">
    <source>
        <dbReference type="ARBA" id="ARBA00022777"/>
    </source>
</evidence>
<feature type="transmembrane region" description="Helical" evidence="12">
    <location>
        <begin position="452"/>
        <end position="477"/>
    </location>
</feature>
<comment type="function">
    <text evidence="10">Phosphorylation of dTMP to form dTDP in both de novo and salvage pathways of dTTP synthesis.</text>
</comment>
<comment type="caution">
    <text evidence="14">The sequence shown here is derived from an EMBL/GenBank/DDBJ whole genome shotgun (WGS) entry which is preliminary data.</text>
</comment>
<dbReference type="InterPro" id="IPR018095">
    <property type="entry name" value="Thymidylate_kin_CS"/>
</dbReference>
<feature type="transmembrane region" description="Helical" evidence="12">
    <location>
        <begin position="356"/>
        <end position="374"/>
    </location>
</feature>
<name>A0ABV2XV06_9ACTN</name>
<feature type="transmembrane region" description="Helical" evidence="12">
    <location>
        <begin position="322"/>
        <end position="344"/>
    </location>
</feature>
<feature type="transmembrane region" description="Helical" evidence="12">
    <location>
        <begin position="78"/>
        <end position="106"/>
    </location>
</feature>
<dbReference type="Proteomes" id="UP001550603">
    <property type="component" value="Unassembled WGS sequence"/>
</dbReference>
<protein>
    <recommendedName>
        <fullName evidence="3 10">Thymidylate kinase</fullName>
        <ecNumber evidence="2 10">2.7.4.9</ecNumber>
    </recommendedName>
    <alternativeName>
        <fullName evidence="10">dTMP kinase</fullName>
    </alternativeName>
</protein>
<dbReference type="Pfam" id="PF07690">
    <property type="entry name" value="MFS_1"/>
    <property type="match status" value="1"/>
</dbReference>